<reference evidence="2 3" key="1">
    <citation type="submission" date="2024-09" db="EMBL/GenBank/DDBJ databases">
        <title>Chromosome-scale assembly of Riccia sorocarpa.</title>
        <authorList>
            <person name="Paukszto L."/>
        </authorList>
    </citation>
    <scope>NUCLEOTIDE SEQUENCE [LARGE SCALE GENOMIC DNA]</scope>
    <source>
        <strain evidence="2">LP-2024</strain>
        <tissue evidence="2">Aerial parts of the thallus</tissue>
    </source>
</reference>
<dbReference type="AlphaFoldDB" id="A0ABD3IAX9"/>
<dbReference type="SUPFAM" id="SSF56219">
    <property type="entry name" value="DNase I-like"/>
    <property type="match status" value="1"/>
</dbReference>
<dbReference type="InterPro" id="IPR036691">
    <property type="entry name" value="Endo/exonu/phosph_ase_sf"/>
</dbReference>
<gene>
    <name evidence="2" type="ORF">R1sor_018276</name>
</gene>
<keyword evidence="3" id="KW-1185">Reference proteome</keyword>
<organism evidence="2 3">
    <name type="scientific">Riccia sorocarpa</name>
    <dbReference type="NCBI Taxonomy" id="122646"/>
    <lineage>
        <taxon>Eukaryota</taxon>
        <taxon>Viridiplantae</taxon>
        <taxon>Streptophyta</taxon>
        <taxon>Embryophyta</taxon>
        <taxon>Marchantiophyta</taxon>
        <taxon>Marchantiopsida</taxon>
        <taxon>Marchantiidae</taxon>
        <taxon>Marchantiales</taxon>
        <taxon>Ricciaceae</taxon>
        <taxon>Riccia</taxon>
    </lineage>
</organism>
<evidence type="ECO:0000313" key="2">
    <source>
        <dbReference type="EMBL" id="KAL3700254.1"/>
    </source>
</evidence>
<accession>A0ABD3IAX9</accession>
<name>A0ABD3IAX9_9MARC</name>
<protein>
    <recommendedName>
        <fullName evidence="1">Endonuclease/exonuclease/phosphatase domain-containing protein</fullName>
    </recommendedName>
</protein>
<feature type="domain" description="Endonuclease/exonuclease/phosphatase" evidence="1">
    <location>
        <begin position="1"/>
        <end position="180"/>
    </location>
</feature>
<evidence type="ECO:0000259" key="1">
    <source>
        <dbReference type="Pfam" id="PF03372"/>
    </source>
</evidence>
<dbReference type="Pfam" id="PF03372">
    <property type="entry name" value="Exo_endo_phos"/>
    <property type="match status" value="1"/>
</dbReference>
<proteinExistence type="predicted"/>
<dbReference type="PANTHER" id="PTHR19446">
    <property type="entry name" value="REVERSE TRANSCRIPTASES"/>
    <property type="match status" value="1"/>
</dbReference>
<sequence length="712" mass="80264">MALQETHIDSEKLKFYIKTLAPGYNAIASSALGRKRGVALLFKEDFQLLASGEDEQGRYVWGHFKVRADRLHVASIYAPNLAGERILFWERLRQQLPSAHWLALGDWNAVGSTADSSSRSNIQADDEAAVFQDLCNTLGVLDARPLAAKTEDPKFTRAQFRHGKFSWSRIDCIYVPEYNVLKLTHHSSPREQTPREVEAVNTLLSDSSERISTIQAVMLQEVPSEKKVFESLLLLPEGKSPGPDGMGPEILKLLWPVIGETYYGAVLEFWSSGSLLPFFKEGLIYLISKTQDPDLGAFGFPYGFYLRGEGSAGGANSRILLNGHQLPPFTIARGVRQGCPLSPLRYVIASIPIIRLKAENGRDRILPVKIQEGCFVSCMCLVDDLAIFTELHENSVANILQLLDLVEVASGGKVNILKSKILMLGKQRRFPTWLSSLEFRLADKQDVTIYLGAPLTTVWRGTDNGRNLLDRLARKAEFFFSPTLSFESRVVALRHEARRSTGPRESREIANDTYSWCLNRGVVTPAGLQLFLTTHTGHDSAQNLLPSQFVRSWLSNAGTTTGGSLSLGDWSTGDNLRLDPSWTASKIYECLRAHKRQPLCRWLNNKWRLERPLIRWESCWKYVSIKGLSQRHKCFIWRILAAAFYVGKNARRFGFHEFSCKFCGGGVEDISHAVWLCPRWRRFWLEVSTKVHGCQHLATLREDLSLLPQVLL</sequence>
<dbReference type="Proteomes" id="UP001633002">
    <property type="component" value="Unassembled WGS sequence"/>
</dbReference>
<dbReference type="Gene3D" id="3.60.10.10">
    <property type="entry name" value="Endonuclease/exonuclease/phosphatase"/>
    <property type="match status" value="1"/>
</dbReference>
<evidence type="ECO:0000313" key="3">
    <source>
        <dbReference type="Proteomes" id="UP001633002"/>
    </source>
</evidence>
<comment type="caution">
    <text evidence="2">The sequence shown here is derived from an EMBL/GenBank/DDBJ whole genome shotgun (WGS) entry which is preliminary data.</text>
</comment>
<dbReference type="InterPro" id="IPR005135">
    <property type="entry name" value="Endo/exonuclease/phosphatase"/>
</dbReference>
<dbReference type="EMBL" id="JBJQOH010000001">
    <property type="protein sequence ID" value="KAL3700254.1"/>
    <property type="molecule type" value="Genomic_DNA"/>
</dbReference>